<feature type="region of interest" description="Disordered" evidence="9">
    <location>
        <begin position="579"/>
        <end position="606"/>
    </location>
</feature>
<keyword evidence="4" id="KW-0547">Nucleotide-binding</keyword>
<dbReference type="Proteomes" id="UP000312512">
    <property type="component" value="Unassembled WGS sequence"/>
</dbReference>
<evidence type="ECO:0000256" key="10">
    <source>
        <dbReference type="SAM" id="Phobius"/>
    </source>
</evidence>
<evidence type="ECO:0000256" key="1">
    <source>
        <dbReference type="ARBA" id="ARBA00012513"/>
    </source>
</evidence>
<dbReference type="SUPFAM" id="SSF49265">
    <property type="entry name" value="Fibronectin type III"/>
    <property type="match status" value="1"/>
</dbReference>
<feature type="compositionally biased region" description="Basic residues" evidence="9">
    <location>
        <begin position="38"/>
        <end position="60"/>
    </location>
</feature>
<feature type="region of interest" description="Disordered" evidence="9">
    <location>
        <begin position="411"/>
        <end position="543"/>
    </location>
</feature>
<evidence type="ECO:0000256" key="4">
    <source>
        <dbReference type="ARBA" id="ARBA00022741"/>
    </source>
</evidence>
<keyword evidence="12" id="KW-1185">Reference proteome</keyword>
<evidence type="ECO:0000256" key="8">
    <source>
        <dbReference type="ARBA" id="ARBA00023326"/>
    </source>
</evidence>
<feature type="region of interest" description="Disordered" evidence="9">
    <location>
        <begin position="19"/>
        <end position="61"/>
    </location>
</feature>
<dbReference type="Gene3D" id="3.30.200.20">
    <property type="entry name" value="Phosphorylase Kinase, domain 1"/>
    <property type="match status" value="1"/>
</dbReference>
<dbReference type="InterPro" id="IPR003961">
    <property type="entry name" value="FN3_dom"/>
</dbReference>
<keyword evidence="8" id="KW-0119">Carbohydrate metabolism</keyword>
<dbReference type="GO" id="GO:0004674">
    <property type="term" value="F:protein serine/threonine kinase activity"/>
    <property type="evidence" value="ECO:0007669"/>
    <property type="project" value="UniProtKB-KW"/>
</dbReference>
<dbReference type="GO" id="GO:0005524">
    <property type="term" value="F:ATP binding"/>
    <property type="evidence" value="ECO:0007669"/>
    <property type="project" value="UniProtKB-KW"/>
</dbReference>
<keyword evidence="2" id="KW-0723">Serine/threonine-protein kinase</keyword>
<dbReference type="InterPro" id="IPR000719">
    <property type="entry name" value="Prot_kinase_dom"/>
</dbReference>
<dbReference type="AlphaFoldDB" id="A0A5C4V361"/>
<gene>
    <name evidence="11" type="ORF">FH608_047195</name>
</gene>
<evidence type="ECO:0000256" key="6">
    <source>
        <dbReference type="ARBA" id="ARBA00022840"/>
    </source>
</evidence>
<comment type="caution">
    <text evidence="11">The sequence shown here is derived from an EMBL/GenBank/DDBJ whole genome shotgun (WGS) entry which is preliminary data.</text>
</comment>
<keyword evidence="10" id="KW-0472">Membrane</keyword>
<dbReference type="EMBL" id="VDLX02000030">
    <property type="protein sequence ID" value="KAB8185700.1"/>
    <property type="molecule type" value="Genomic_DNA"/>
</dbReference>
<dbReference type="Gene3D" id="2.60.40.10">
    <property type="entry name" value="Immunoglobulins"/>
    <property type="match status" value="1"/>
</dbReference>
<evidence type="ECO:0000256" key="3">
    <source>
        <dbReference type="ARBA" id="ARBA00022679"/>
    </source>
</evidence>
<dbReference type="PANTHER" id="PTHR43289">
    <property type="entry name" value="MITOGEN-ACTIVATED PROTEIN KINASE KINASE KINASE 20-RELATED"/>
    <property type="match status" value="1"/>
</dbReference>
<sequence>MADRDGAHHAADLERAAVPGLHAAAHPQPVRRADPAGHRRRRLRPDHVRTGRRAAGRRPGRGLVPAVRRHQADHRVTAQAEQAAGQRLRRRPAGQADVPARRVLRVLLPAGGDRVRGLRGVPHESALTAGGSAVLPAEDAPGYRVLDQAGQGGFAVVYRAYQERLDRVVALKVLSVDRVDQRTMRRFQRELQLTGRLTGHPNVVTVFDTGVTSSGKPYIAMDFFEHGSLRDRVRKEGPLPVPEVLRAGVKLAGALAAVHEAGVLHGDIKPQNILISRYGEPAIADFGVARVVDSAEISATSQAFTPLHAAPEVLTGQPHSVSTDIYSLGSTLYHLLAGQPAFHNPTDPSIAPLMYRVLAIEPPAIRRSDVPPPVLETILRAMAKQPEQRYGSARELARRLQEVQAELGLSVTDLVGQDPGPGPTMSTVPRRRHDDPTAGGHPGRAPQAPAPQAPAPQAPGPHTANPHTVDPHTVDPHTGRPPSGQFPATGHHLPVAGHHLPAGNHPPSGDHYLPGAGHAAPAGQPSAHAPGLHAAGPPRPAVQEATGALAGGTRRRLLVGAAVAAVVVGGSGAAIYVSLHQPPKPPATRPEAEPPEPPATAETTAPIDRKSVAALAPRGLKVTADQGALVELHWTLPPDARRYPVVLQRSPLGKGDQPVTALGQGTTTTRVAGLDPETGYCFLVGVPLRISESSTVAWSKPLCIRGAVARSAQ</sequence>
<keyword evidence="5 11" id="KW-0418">Kinase</keyword>
<evidence type="ECO:0000256" key="9">
    <source>
        <dbReference type="SAM" id="MobiDB-lite"/>
    </source>
</evidence>
<dbReference type="InterPro" id="IPR036116">
    <property type="entry name" value="FN3_sf"/>
</dbReference>
<feature type="compositionally biased region" description="Pro residues" evidence="9">
    <location>
        <begin position="448"/>
        <end position="459"/>
    </location>
</feature>
<dbReference type="InterPro" id="IPR011009">
    <property type="entry name" value="Kinase-like_dom_sf"/>
</dbReference>
<evidence type="ECO:0000313" key="11">
    <source>
        <dbReference type="EMBL" id="KAB8185700.1"/>
    </source>
</evidence>
<keyword evidence="8" id="KW-0624">Polysaccharide degradation</keyword>
<feature type="compositionally biased region" description="Basic and acidic residues" evidence="9">
    <location>
        <begin position="469"/>
        <end position="478"/>
    </location>
</feature>
<dbReference type="SUPFAM" id="SSF56112">
    <property type="entry name" value="Protein kinase-like (PK-like)"/>
    <property type="match status" value="1"/>
</dbReference>
<name>A0A5C4V361_9ACTN</name>
<dbReference type="PROSITE" id="PS50011">
    <property type="entry name" value="PROTEIN_KINASE_DOM"/>
    <property type="match status" value="1"/>
</dbReference>
<dbReference type="Gene3D" id="1.10.510.10">
    <property type="entry name" value="Transferase(Phosphotransferase) domain 1"/>
    <property type="match status" value="1"/>
</dbReference>
<feature type="compositionally biased region" description="Low complexity" evidence="9">
    <location>
        <begin position="514"/>
        <end position="536"/>
    </location>
</feature>
<dbReference type="InterPro" id="IPR013783">
    <property type="entry name" value="Ig-like_fold"/>
</dbReference>
<dbReference type="CDD" id="cd14014">
    <property type="entry name" value="STKc_PknB_like"/>
    <property type="match status" value="1"/>
</dbReference>
<feature type="transmembrane region" description="Helical" evidence="10">
    <location>
        <begin position="557"/>
        <end position="579"/>
    </location>
</feature>
<proteinExistence type="predicted"/>
<evidence type="ECO:0000313" key="12">
    <source>
        <dbReference type="Proteomes" id="UP000312512"/>
    </source>
</evidence>
<dbReference type="CDD" id="cd00063">
    <property type="entry name" value="FN3"/>
    <property type="match status" value="1"/>
</dbReference>
<keyword evidence="7" id="KW-0378">Hydrolase</keyword>
<dbReference type="PANTHER" id="PTHR43289:SF6">
    <property type="entry name" value="SERINE_THREONINE-PROTEIN KINASE NEKL-3"/>
    <property type="match status" value="1"/>
</dbReference>
<dbReference type="OrthoDB" id="9762169at2"/>
<reference evidence="11 12" key="1">
    <citation type="submission" date="2019-10" db="EMBL/GenBank/DDBJ databases">
        <title>Nonomuraea sp. nov., isolated from Phyllanthus amarus.</title>
        <authorList>
            <person name="Klykleung N."/>
            <person name="Tanasupawat S."/>
        </authorList>
    </citation>
    <scope>NUCLEOTIDE SEQUENCE [LARGE SCALE GENOMIC DNA]</scope>
    <source>
        <strain evidence="11 12">PA1-10</strain>
    </source>
</reference>
<dbReference type="GO" id="GO:0000272">
    <property type="term" value="P:polysaccharide catabolic process"/>
    <property type="evidence" value="ECO:0007669"/>
    <property type="project" value="UniProtKB-KW"/>
</dbReference>
<accession>A0A5C4V361</accession>
<dbReference type="Pfam" id="PF00069">
    <property type="entry name" value="Pkinase"/>
    <property type="match status" value="1"/>
</dbReference>
<dbReference type="PROSITE" id="PS00108">
    <property type="entry name" value="PROTEIN_KINASE_ST"/>
    <property type="match status" value="1"/>
</dbReference>
<dbReference type="GO" id="GO:0016798">
    <property type="term" value="F:hydrolase activity, acting on glycosyl bonds"/>
    <property type="evidence" value="ECO:0007669"/>
    <property type="project" value="UniProtKB-KW"/>
</dbReference>
<keyword evidence="10" id="KW-0812">Transmembrane</keyword>
<dbReference type="PROSITE" id="PS50853">
    <property type="entry name" value="FN3"/>
    <property type="match status" value="1"/>
</dbReference>
<keyword evidence="3" id="KW-0808">Transferase</keyword>
<dbReference type="SMART" id="SM00220">
    <property type="entry name" value="S_TKc"/>
    <property type="match status" value="1"/>
</dbReference>
<keyword evidence="10" id="KW-1133">Transmembrane helix</keyword>
<organism evidence="11 12">
    <name type="scientific">Nonomuraea phyllanthi</name>
    <dbReference type="NCBI Taxonomy" id="2219224"/>
    <lineage>
        <taxon>Bacteria</taxon>
        <taxon>Bacillati</taxon>
        <taxon>Actinomycetota</taxon>
        <taxon>Actinomycetes</taxon>
        <taxon>Streptosporangiales</taxon>
        <taxon>Streptosporangiaceae</taxon>
        <taxon>Nonomuraea</taxon>
    </lineage>
</organism>
<evidence type="ECO:0000256" key="2">
    <source>
        <dbReference type="ARBA" id="ARBA00022527"/>
    </source>
</evidence>
<protein>
    <recommendedName>
        <fullName evidence="1">non-specific serine/threonine protein kinase</fullName>
        <ecNumber evidence="1">2.7.11.1</ecNumber>
    </recommendedName>
</protein>
<evidence type="ECO:0000256" key="5">
    <source>
        <dbReference type="ARBA" id="ARBA00022777"/>
    </source>
</evidence>
<dbReference type="EC" id="2.7.11.1" evidence="1"/>
<keyword evidence="7" id="KW-0326">Glycosidase</keyword>
<dbReference type="InterPro" id="IPR008271">
    <property type="entry name" value="Ser/Thr_kinase_AS"/>
</dbReference>
<keyword evidence="6" id="KW-0067">ATP-binding</keyword>
<evidence type="ECO:0000256" key="7">
    <source>
        <dbReference type="ARBA" id="ARBA00023295"/>
    </source>
</evidence>